<evidence type="ECO:0000313" key="2">
    <source>
        <dbReference type="Proteomes" id="UP000494216"/>
    </source>
</evidence>
<dbReference type="EMBL" id="CADCXN010000124">
    <property type="protein sequence ID" value="CAA9892897.1"/>
    <property type="molecule type" value="Genomic_DNA"/>
</dbReference>
<comment type="caution">
    <text evidence="1">The sequence shown here is derived from an EMBL/GenBank/DDBJ whole genome shotgun (WGS) entry which is preliminary data.</text>
</comment>
<accession>A0A8S0YB04</accession>
<reference evidence="1 2" key="1">
    <citation type="submission" date="2020-02" db="EMBL/GenBank/DDBJ databases">
        <authorList>
            <person name="Hogendoorn C."/>
        </authorList>
    </citation>
    <scope>NUCLEOTIDE SEQUENCE [LARGE SCALE GENOMIC DNA]</scope>
    <source>
        <strain evidence="1">METHB21</strain>
    </source>
</reference>
<gene>
    <name evidence="1" type="ORF">METHB2_90004</name>
</gene>
<dbReference type="AlphaFoldDB" id="A0A8S0YB04"/>
<evidence type="ECO:0000313" key="1">
    <source>
        <dbReference type="EMBL" id="CAA9892897.1"/>
    </source>
</evidence>
<name>A0A8S0YB04_9GAMM</name>
<proteinExistence type="predicted"/>
<dbReference type="Proteomes" id="UP000494216">
    <property type="component" value="Unassembled WGS sequence"/>
</dbReference>
<organism evidence="1 2">
    <name type="scientific">Candidatus Methylobacter favarea</name>
    <dbReference type="NCBI Taxonomy" id="2707345"/>
    <lineage>
        <taxon>Bacteria</taxon>
        <taxon>Pseudomonadati</taxon>
        <taxon>Pseudomonadota</taxon>
        <taxon>Gammaproteobacteria</taxon>
        <taxon>Methylococcales</taxon>
        <taxon>Methylococcaceae</taxon>
        <taxon>Methylobacter</taxon>
    </lineage>
</organism>
<sequence>MIYKGPAKPDDPESYLDFESSLKKYLNANLPSTTDTKAKAAQYFIILKCIKYA</sequence>
<protein>
    <submittedName>
        <fullName evidence="1">Uncharacterized protein</fullName>
    </submittedName>
</protein>
<keyword evidence="2" id="KW-1185">Reference proteome</keyword>
<dbReference type="RefSeq" id="WP_174627604.1">
    <property type="nucleotide sequence ID" value="NZ_CADCXN010000124.1"/>
</dbReference>